<gene>
    <name evidence="2" type="ORF">SAMN05216337_103468</name>
</gene>
<feature type="chain" id="PRO_5011472079" description="DUF3617 family protein" evidence="1">
    <location>
        <begin position="23"/>
        <end position="162"/>
    </location>
</feature>
<name>A0A1G7FMN3_9BRAD</name>
<evidence type="ECO:0000256" key="1">
    <source>
        <dbReference type="SAM" id="SignalP"/>
    </source>
</evidence>
<organism evidence="2 3">
    <name type="scientific">Bradyrhizobium brasilense</name>
    <dbReference type="NCBI Taxonomy" id="1419277"/>
    <lineage>
        <taxon>Bacteria</taxon>
        <taxon>Pseudomonadati</taxon>
        <taxon>Pseudomonadota</taxon>
        <taxon>Alphaproteobacteria</taxon>
        <taxon>Hyphomicrobiales</taxon>
        <taxon>Nitrobacteraceae</taxon>
        <taxon>Bradyrhizobium</taxon>
    </lineage>
</organism>
<reference evidence="2 3" key="1">
    <citation type="submission" date="2016-10" db="EMBL/GenBank/DDBJ databases">
        <authorList>
            <person name="de Groot N.N."/>
        </authorList>
    </citation>
    <scope>NUCLEOTIDE SEQUENCE [LARGE SCALE GENOMIC DNA]</scope>
    <source>
        <strain evidence="2 3">R5</strain>
    </source>
</reference>
<keyword evidence="1" id="KW-0732">Signal</keyword>
<protein>
    <recommendedName>
        <fullName evidence="4">DUF3617 family protein</fullName>
    </recommendedName>
</protein>
<accession>A0A1G7FMN3</accession>
<evidence type="ECO:0008006" key="4">
    <source>
        <dbReference type="Google" id="ProtNLM"/>
    </source>
</evidence>
<dbReference type="Proteomes" id="UP000199245">
    <property type="component" value="Unassembled WGS sequence"/>
</dbReference>
<feature type="signal peptide" evidence="1">
    <location>
        <begin position="1"/>
        <end position="22"/>
    </location>
</feature>
<proteinExistence type="predicted"/>
<dbReference type="EMBL" id="FMZW01000034">
    <property type="protein sequence ID" value="SDE76915.1"/>
    <property type="molecule type" value="Genomic_DNA"/>
</dbReference>
<evidence type="ECO:0000313" key="3">
    <source>
        <dbReference type="Proteomes" id="UP000199245"/>
    </source>
</evidence>
<dbReference type="AlphaFoldDB" id="A0A1G7FMN3"/>
<evidence type="ECO:0000313" key="2">
    <source>
        <dbReference type="EMBL" id="SDE76915.1"/>
    </source>
</evidence>
<sequence>MESACRYPLALIVFALAPSAFAAELPKEGNFDYTACWSGTSNTISFSKTHIARSYEHTGSIRSNPPGGLFDKDTFRCVGVSASLGGKITGTTVCESIDRDGDKRLSYFSTSEGKVTRETVAGTGKYDGMVMTATIQPLGPFPVIKEGTFQDCNHQTGTYTLK</sequence>